<dbReference type="Proteomes" id="UP000031121">
    <property type="component" value="Chromosome"/>
</dbReference>
<protein>
    <recommendedName>
        <fullName evidence="3 4">Dephospho-CoA kinase</fullName>
        <ecNumber evidence="3 4">2.7.1.24</ecNumber>
    </recommendedName>
    <alternativeName>
        <fullName evidence="3">Dephosphocoenzyme A kinase</fullName>
    </alternativeName>
</protein>
<evidence type="ECO:0000313" key="5">
    <source>
        <dbReference type="EMBL" id="AJC12655.1"/>
    </source>
</evidence>
<dbReference type="PANTHER" id="PTHR10695">
    <property type="entry name" value="DEPHOSPHO-COA KINASE-RELATED"/>
    <property type="match status" value="1"/>
</dbReference>
<dbReference type="PANTHER" id="PTHR10695:SF46">
    <property type="entry name" value="BIFUNCTIONAL COENZYME A SYNTHASE-RELATED"/>
    <property type="match status" value="1"/>
</dbReference>
<dbReference type="UniPathway" id="UPA00241">
    <property type="reaction ID" value="UER00356"/>
</dbReference>
<dbReference type="GO" id="GO:0015937">
    <property type="term" value="P:coenzyme A biosynthetic process"/>
    <property type="evidence" value="ECO:0007669"/>
    <property type="project" value="UniProtKB-UniRule"/>
</dbReference>
<keyword evidence="2 3" id="KW-0067">ATP-binding</keyword>
<reference evidence="5 6" key="2">
    <citation type="journal article" date="2015" name="Genome Announc.">
        <title>Complete Genome Sequence of Coriobacteriaceae Strain 68-1-3, a Novel Mucus-Degrading Isolate from the Swine Intestinal Tract.</title>
        <authorList>
            <person name="Looft T."/>
            <person name="Bayles D.O."/>
            <person name="Alt D.P."/>
            <person name="Stanton T.B."/>
        </authorList>
    </citation>
    <scope>NUCLEOTIDE SEQUENCE [LARGE SCALE GENOMIC DNA]</scope>
    <source>
        <strain evidence="5 6">68-1-3</strain>
    </source>
</reference>
<dbReference type="PROSITE" id="PS51219">
    <property type="entry name" value="DPCK"/>
    <property type="match status" value="1"/>
</dbReference>
<name>A0A0A8B5H1_9ACTN</name>
<dbReference type="SUPFAM" id="SSF52540">
    <property type="entry name" value="P-loop containing nucleoside triphosphate hydrolases"/>
    <property type="match status" value="1"/>
</dbReference>
<evidence type="ECO:0000256" key="4">
    <source>
        <dbReference type="NCBIfam" id="TIGR00152"/>
    </source>
</evidence>
<proteinExistence type="inferred from homology"/>
<dbReference type="GO" id="GO:0005524">
    <property type="term" value="F:ATP binding"/>
    <property type="evidence" value="ECO:0007669"/>
    <property type="project" value="UniProtKB-UniRule"/>
</dbReference>
<keyword evidence="3" id="KW-0173">Coenzyme A biosynthesis</keyword>
<keyword evidence="3 5" id="KW-0418">Kinase</keyword>
<dbReference type="AlphaFoldDB" id="A0A0A8B5H1"/>
<dbReference type="GO" id="GO:0005737">
    <property type="term" value="C:cytoplasm"/>
    <property type="evidence" value="ECO:0007669"/>
    <property type="project" value="UniProtKB-SubCell"/>
</dbReference>
<comment type="similarity">
    <text evidence="3">Belongs to the CoaE family.</text>
</comment>
<gene>
    <name evidence="3" type="primary">coaE</name>
    <name evidence="5" type="ORF">JI75_08350</name>
</gene>
<sequence>MRQIFVIGGMGAGKSTARKALVEQGLAYIDLDKVGHEVLTWDVVKSDLVDAFGADILGEDGEVVRAALAQKAFVSPALTRKLNRITLPRIEDAFTSMLDALESEGHEAVVVENSVYKTRSLSMAYNADVVIAVLAPIETRVARAVQSGWDELDVRRRIAQQITDAERIEEADVVFNNDGTPEDLRDRVVAWWRDYCEQEGI</sequence>
<evidence type="ECO:0000256" key="2">
    <source>
        <dbReference type="ARBA" id="ARBA00022840"/>
    </source>
</evidence>
<dbReference type="Gene3D" id="3.40.50.300">
    <property type="entry name" value="P-loop containing nucleotide triphosphate hydrolases"/>
    <property type="match status" value="1"/>
</dbReference>
<dbReference type="GO" id="GO:0004140">
    <property type="term" value="F:dephospho-CoA kinase activity"/>
    <property type="evidence" value="ECO:0007669"/>
    <property type="project" value="UniProtKB-UniRule"/>
</dbReference>
<comment type="catalytic activity">
    <reaction evidence="3">
        <text>3'-dephospho-CoA + ATP = ADP + CoA + H(+)</text>
        <dbReference type="Rhea" id="RHEA:18245"/>
        <dbReference type="ChEBI" id="CHEBI:15378"/>
        <dbReference type="ChEBI" id="CHEBI:30616"/>
        <dbReference type="ChEBI" id="CHEBI:57287"/>
        <dbReference type="ChEBI" id="CHEBI:57328"/>
        <dbReference type="ChEBI" id="CHEBI:456216"/>
        <dbReference type="EC" id="2.7.1.24"/>
    </reaction>
</comment>
<dbReference type="Pfam" id="PF01121">
    <property type="entry name" value="CoaE"/>
    <property type="match status" value="1"/>
</dbReference>
<feature type="binding site" evidence="3">
    <location>
        <begin position="11"/>
        <end position="16"/>
    </location>
    <ligand>
        <name>ATP</name>
        <dbReference type="ChEBI" id="CHEBI:30616"/>
    </ligand>
</feature>
<keyword evidence="6" id="KW-1185">Reference proteome</keyword>
<dbReference type="RefSeq" id="WP_039690095.1">
    <property type="nucleotide sequence ID" value="NZ_CP009302.1"/>
</dbReference>
<dbReference type="InterPro" id="IPR001977">
    <property type="entry name" value="Depp_CoAkinase"/>
</dbReference>
<evidence type="ECO:0000256" key="1">
    <source>
        <dbReference type="ARBA" id="ARBA00022741"/>
    </source>
</evidence>
<comment type="subcellular location">
    <subcellularLocation>
        <location evidence="3">Cytoplasm</location>
    </subcellularLocation>
</comment>
<dbReference type="STRING" id="1531429.JI75_08350"/>
<dbReference type="CDD" id="cd02022">
    <property type="entry name" value="DPCK"/>
    <property type="match status" value="1"/>
</dbReference>
<comment type="pathway">
    <text evidence="3">Cofactor biosynthesis; coenzyme A biosynthesis; CoA from (R)-pantothenate: step 5/5.</text>
</comment>
<dbReference type="HAMAP" id="MF_00376">
    <property type="entry name" value="Dephospho_CoA_kinase"/>
    <property type="match status" value="1"/>
</dbReference>
<dbReference type="OrthoDB" id="9812943at2"/>
<dbReference type="KEGG" id="cbac:JI75_08350"/>
<dbReference type="HOGENOM" id="CLU_057180_1_1_11"/>
<keyword evidence="3" id="KW-0808">Transferase</keyword>
<keyword evidence="3" id="KW-0963">Cytoplasm</keyword>
<comment type="function">
    <text evidence="3">Catalyzes the phosphorylation of the 3'-hydroxyl group of dephosphocoenzyme A to form coenzyme A.</text>
</comment>
<evidence type="ECO:0000256" key="3">
    <source>
        <dbReference type="HAMAP-Rule" id="MF_00376"/>
    </source>
</evidence>
<accession>A0A0A8B5H1</accession>
<organism evidence="5 6">
    <name type="scientific">Berryella intestinalis</name>
    <dbReference type="NCBI Taxonomy" id="1531429"/>
    <lineage>
        <taxon>Bacteria</taxon>
        <taxon>Bacillati</taxon>
        <taxon>Actinomycetota</taxon>
        <taxon>Coriobacteriia</taxon>
        <taxon>Eggerthellales</taxon>
        <taxon>Eggerthellaceae</taxon>
        <taxon>Berryella</taxon>
    </lineage>
</organism>
<dbReference type="EC" id="2.7.1.24" evidence="3 4"/>
<reference evidence="6" key="1">
    <citation type="submission" date="2014-08" db="EMBL/GenBank/DDBJ databases">
        <title>Coriobacteriaceae sp. complete genome.</title>
        <authorList>
            <person name="Looft T."/>
            <person name="Bayles D.O."/>
            <person name="Stanton T.B."/>
        </authorList>
    </citation>
    <scope>NUCLEOTIDE SEQUENCE [LARGE SCALE GENOMIC DNA]</scope>
    <source>
        <strain evidence="6">68-1-3</strain>
    </source>
</reference>
<dbReference type="NCBIfam" id="TIGR00152">
    <property type="entry name" value="dephospho-CoA kinase"/>
    <property type="match status" value="1"/>
</dbReference>
<dbReference type="EMBL" id="CP009302">
    <property type="protein sequence ID" value="AJC12655.1"/>
    <property type="molecule type" value="Genomic_DNA"/>
</dbReference>
<dbReference type="InterPro" id="IPR027417">
    <property type="entry name" value="P-loop_NTPase"/>
</dbReference>
<evidence type="ECO:0000313" key="6">
    <source>
        <dbReference type="Proteomes" id="UP000031121"/>
    </source>
</evidence>
<keyword evidence="1 3" id="KW-0547">Nucleotide-binding</keyword>